<evidence type="ECO:0000313" key="3">
    <source>
        <dbReference type="Proteomes" id="UP000232149"/>
    </source>
</evidence>
<dbReference type="EMBL" id="NPDU01000008">
    <property type="protein sequence ID" value="PJZ63126.1"/>
    <property type="molecule type" value="Genomic_DNA"/>
</dbReference>
<proteinExistence type="predicted"/>
<dbReference type="AlphaFoldDB" id="A0A2M9YQP1"/>
<dbReference type="Proteomes" id="UP000232149">
    <property type="component" value="Unassembled WGS sequence"/>
</dbReference>
<accession>A0A2M9YQP1</accession>
<organism evidence="1 4">
    <name type="scientific">Leptospira adleri</name>
    <dbReference type="NCBI Taxonomy" id="2023186"/>
    <lineage>
        <taxon>Bacteria</taxon>
        <taxon>Pseudomonadati</taxon>
        <taxon>Spirochaetota</taxon>
        <taxon>Spirochaetia</taxon>
        <taxon>Leptospirales</taxon>
        <taxon>Leptospiraceae</taxon>
        <taxon>Leptospira</taxon>
    </lineage>
</organism>
<gene>
    <name evidence="2" type="ORF">CH376_04575</name>
    <name evidence="1" type="ORF">CH380_07550</name>
</gene>
<evidence type="ECO:0000313" key="1">
    <source>
        <dbReference type="EMBL" id="PJZ53856.1"/>
    </source>
</evidence>
<protein>
    <submittedName>
        <fullName evidence="1">Uncharacterized protein</fullName>
    </submittedName>
</protein>
<sequence length="86" mass="10056">MLTLNSSRSKIKKEESKVKPKFKRTLPKQKVLTYLSGELNICIAFYQMKSKFIHLRIRAEKLFFRILTPFANLSVFTKVSVTGKIF</sequence>
<dbReference type="Proteomes" id="UP000232188">
    <property type="component" value="Unassembled WGS sequence"/>
</dbReference>
<dbReference type="EMBL" id="NPDV01000005">
    <property type="protein sequence ID" value="PJZ53856.1"/>
    <property type="molecule type" value="Genomic_DNA"/>
</dbReference>
<name>A0A2M9YQP1_9LEPT</name>
<comment type="caution">
    <text evidence="1">The sequence shown here is derived from an EMBL/GenBank/DDBJ whole genome shotgun (WGS) entry which is preliminary data.</text>
</comment>
<keyword evidence="3" id="KW-1185">Reference proteome</keyword>
<evidence type="ECO:0000313" key="2">
    <source>
        <dbReference type="EMBL" id="PJZ63126.1"/>
    </source>
</evidence>
<reference evidence="3 4" key="1">
    <citation type="submission" date="2017-07" db="EMBL/GenBank/DDBJ databases">
        <title>Leptospira spp. isolated from tropical soils.</title>
        <authorList>
            <person name="Thibeaux R."/>
            <person name="Iraola G."/>
            <person name="Ferres I."/>
            <person name="Bierque E."/>
            <person name="Girault D."/>
            <person name="Soupe-Gilbert M.-E."/>
            <person name="Picardeau M."/>
            <person name="Goarant C."/>
        </authorList>
    </citation>
    <scope>NUCLEOTIDE SEQUENCE [LARGE SCALE GENOMIC DNA]</scope>
    <source>
        <strain evidence="1 4">FH2-B-C1</strain>
        <strain evidence="2 3">FH2-B-D1</strain>
    </source>
</reference>
<evidence type="ECO:0000313" key="4">
    <source>
        <dbReference type="Proteomes" id="UP000232188"/>
    </source>
</evidence>